<evidence type="ECO:0000259" key="4">
    <source>
        <dbReference type="Pfam" id="PF25973"/>
    </source>
</evidence>
<dbReference type="AlphaFoldDB" id="A0A1E8CJA8"/>
<reference evidence="7" key="1">
    <citation type="submission" date="2016-07" db="EMBL/GenBank/DDBJ databases">
        <authorList>
            <person name="Florea S."/>
            <person name="Webb J.S."/>
            <person name="Jaromczyk J."/>
            <person name="Schardl C.L."/>
        </authorList>
    </citation>
    <scope>NUCLEOTIDE SEQUENCE [LARGE SCALE GENOMIC DNA]</scope>
    <source>
        <strain evidence="7">KCTC 42131</strain>
    </source>
</reference>
<dbReference type="Proteomes" id="UP000175669">
    <property type="component" value="Unassembled WGS sequence"/>
</dbReference>
<comment type="caution">
    <text evidence="6">The sequence shown here is derived from an EMBL/GenBank/DDBJ whole genome shotgun (WGS) entry which is preliminary data.</text>
</comment>
<gene>
    <name evidence="6" type="ORF">PHACT_04530</name>
</gene>
<proteinExistence type="predicted"/>
<feature type="domain" description="CusB-like beta-barrel" evidence="3">
    <location>
        <begin position="161"/>
        <end position="229"/>
    </location>
</feature>
<dbReference type="GO" id="GO:0060003">
    <property type="term" value="P:copper ion export"/>
    <property type="evidence" value="ECO:0007669"/>
    <property type="project" value="TreeGrafter"/>
</dbReference>
<protein>
    <submittedName>
        <fullName evidence="6">Uncharacterized protein</fullName>
    </submittedName>
</protein>
<feature type="domain" description="CzcB-like barrel-sandwich hybrid" evidence="4">
    <location>
        <begin position="86"/>
        <end position="150"/>
    </location>
</feature>
<name>A0A1E8CJA8_9GAMM</name>
<keyword evidence="1" id="KW-0813">Transport</keyword>
<dbReference type="PANTHER" id="PTHR30097">
    <property type="entry name" value="CATION EFFLUX SYSTEM PROTEIN CUSB"/>
    <property type="match status" value="1"/>
</dbReference>
<keyword evidence="2" id="KW-0732">Signal</keyword>
<dbReference type="Pfam" id="PF25975">
    <property type="entry name" value="CzcB_C"/>
    <property type="match status" value="1"/>
</dbReference>
<evidence type="ECO:0000313" key="7">
    <source>
        <dbReference type="Proteomes" id="UP000175669"/>
    </source>
</evidence>
<dbReference type="OrthoDB" id="9768185at2"/>
<dbReference type="PANTHER" id="PTHR30097:SF4">
    <property type="entry name" value="SLR6042 PROTEIN"/>
    <property type="match status" value="1"/>
</dbReference>
<dbReference type="InterPro" id="IPR058649">
    <property type="entry name" value="CzcB_C"/>
</dbReference>
<accession>A0A1E8CJA8</accession>
<dbReference type="STRING" id="1524254.PHACT_04530"/>
<dbReference type="GO" id="GO:0046914">
    <property type="term" value="F:transition metal ion binding"/>
    <property type="evidence" value="ECO:0007669"/>
    <property type="project" value="TreeGrafter"/>
</dbReference>
<dbReference type="Pfam" id="PF25954">
    <property type="entry name" value="Beta-barrel_RND_2"/>
    <property type="match status" value="1"/>
</dbReference>
<feature type="signal peptide" evidence="2">
    <location>
        <begin position="1"/>
        <end position="24"/>
    </location>
</feature>
<dbReference type="GO" id="GO:0030288">
    <property type="term" value="C:outer membrane-bounded periplasmic space"/>
    <property type="evidence" value="ECO:0007669"/>
    <property type="project" value="TreeGrafter"/>
</dbReference>
<evidence type="ECO:0000256" key="1">
    <source>
        <dbReference type="ARBA" id="ARBA00022448"/>
    </source>
</evidence>
<dbReference type="FunFam" id="2.40.420.20:FF:000006">
    <property type="entry name" value="RND family efflux transporter MFP subunit"/>
    <property type="match status" value="1"/>
</dbReference>
<dbReference type="InterPro" id="IPR058647">
    <property type="entry name" value="BSH_CzcB-like"/>
</dbReference>
<organism evidence="6 7">
    <name type="scientific">Pseudohongiella acticola</name>
    <dbReference type="NCBI Taxonomy" id="1524254"/>
    <lineage>
        <taxon>Bacteria</taxon>
        <taxon>Pseudomonadati</taxon>
        <taxon>Pseudomonadota</taxon>
        <taxon>Gammaproteobacteria</taxon>
        <taxon>Pseudomonadales</taxon>
        <taxon>Pseudohongiellaceae</taxon>
        <taxon>Pseudohongiella</taxon>
    </lineage>
</organism>
<dbReference type="InterPro" id="IPR051909">
    <property type="entry name" value="MFP_Cation_Efflux"/>
</dbReference>
<dbReference type="InterPro" id="IPR011053">
    <property type="entry name" value="Single_hybrid_motif"/>
</dbReference>
<evidence type="ECO:0000259" key="5">
    <source>
        <dbReference type="Pfam" id="PF25975"/>
    </source>
</evidence>
<dbReference type="Pfam" id="PF25973">
    <property type="entry name" value="BSH_CzcB"/>
    <property type="match status" value="1"/>
</dbReference>
<evidence type="ECO:0000313" key="6">
    <source>
        <dbReference type="EMBL" id="OFE12488.1"/>
    </source>
</evidence>
<dbReference type="Gene3D" id="2.40.420.20">
    <property type="match status" value="1"/>
</dbReference>
<sequence length="311" mass="33332">MKLHCRWKQLLAALLMFMSLSLHSSELLAAEAEEEHEEEEQGHAESVIIDSAMAQQAGITTAAAGAGVIRNAITVYGRTVVDPRGISHIRARFPGLVVSIEPGIGDLVAAGDAIAGIESSESLNDYVIRAPIDGIVISRNANPGETTGDEPLLTLANYDHLWAELAVFPLDAARINVGQEVILRTTAQAFRSSIAHILPGTSESPAVVARVPLDNRDGLWSPGLLVQADVVIGQADVALAVDNRAIQTFENALVVFVQEGDIYEPRPVQIGRQDDALTEILSGLEPGDQYVVENSYLIKADLEKSSVEDDD</sequence>
<dbReference type="SUPFAM" id="SSF51230">
    <property type="entry name" value="Single hybrid motif"/>
    <property type="match status" value="1"/>
</dbReference>
<dbReference type="InterPro" id="IPR058792">
    <property type="entry name" value="Beta-barrel_RND_2"/>
</dbReference>
<dbReference type="RefSeq" id="WP_070116105.1">
    <property type="nucleotide sequence ID" value="NZ_MASR01000001.1"/>
</dbReference>
<dbReference type="EMBL" id="MASR01000001">
    <property type="protein sequence ID" value="OFE12488.1"/>
    <property type="molecule type" value="Genomic_DNA"/>
</dbReference>
<evidence type="ECO:0000259" key="3">
    <source>
        <dbReference type="Pfam" id="PF25954"/>
    </source>
</evidence>
<dbReference type="GO" id="GO:0015679">
    <property type="term" value="P:plasma membrane copper ion transport"/>
    <property type="evidence" value="ECO:0007669"/>
    <property type="project" value="TreeGrafter"/>
</dbReference>
<evidence type="ECO:0000256" key="2">
    <source>
        <dbReference type="SAM" id="SignalP"/>
    </source>
</evidence>
<dbReference type="Gene3D" id="2.40.30.170">
    <property type="match status" value="1"/>
</dbReference>
<keyword evidence="7" id="KW-1185">Reference proteome</keyword>
<feature type="chain" id="PRO_5009212068" evidence="2">
    <location>
        <begin position="25"/>
        <end position="311"/>
    </location>
</feature>
<feature type="domain" description="CzcB-like C-terminal circularly permuted SH3-like" evidence="5">
    <location>
        <begin position="239"/>
        <end position="299"/>
    </location>
</feature>
<dbReference type="Gene3D" id="2.40.50.100">
    <property type="match status" value="1"/>
</dbReference>